<reference evidence="10 11" key="1">
    <citation type="journal article" date="2015" name="Genome Announc.">
        <title>Expanding the biotechnology potential of lactobacilli through comparative genomics of 213 strains and associated genera.</title>
        <authorList>
            <person name="Sun Z."/>
            <person name="Harris H.M."/>
            <person name="McCann A."/>
            <person name="Guo C."/>
            <person name="Argimon S."/>
            <person name="Zhang W."/>
            <person name="Yang X."/>
            <person name="Jeffery I.B."/>
            <person name="Cooney J.C."/>
            <person name="Kagawa T.F."/>
            <person name="Liu W."/>
            <person name="Song Y."/>
            <person name="Salvetti E."/>
            <person name="Wrobel A."/>
            <person name="Rasinkangas P."/>
            <person name="Parkhill J."/>
            <person name="Rea M.C."/>
            <person name="O'Sullivan O."/>
            <person name="Ritari J."/>
            <person name="Douillard F.P."/>
            <person name="Paul Ross R."/>
            <person name="Yang R."/>
            <person name="Briner A.E."/>
            <person name="Felis G.E."/>
            <person name="de Vos W.M."/>
            <person name="Barrangou R."/>
            <person name="Klaenhammer T.R."/>
            <person name="Caufield P.W."/>
            <person name="Cui Y."/>
            <person name="Zhang H."/>
            <person name="O'Toole P.W."/>
        </authorList>
    </citation>
    <scope>NUCLEOTIDE SEQUENCE [LARGE SCALE GENOMIC DNA]</scope>
    <source>
        <strain evidence="10 11">DSM 16991</strain>
    </source>
</reference>
<dbReference type="InterPro" id="IPR011291">
    <property type="entry name" value="Pept_M20A_peptidaseV"/>
</dbReference>
<dbReference type="PANTHER" id="PTHR43808:SF31">
    <property type="entry name" value="N-ACETYL-L-CITRULLINE DEACETYLASE"/>
    <property type="match status" value="1"/>
</dbReference>
<dbReference type="Pfam" id="PF07687">
    <property type="entry name" value="M20_dimer"/>
    <property type="match status" value="1"/>
</dbReference>
<organism evidence="10 11">
    <name type="scientific">Schleiferilactobacillus harbinensis DSM 16991</name>
    <dbReference type="NCBI Taxonomy" id="1122147"/>
    <lineage>
        <taxon>Bacteria</taxon>
        <taxon>Bacillati</taxon>
        <taxon>Bacillota</taxon>
        <taxon>Bacilli</taxon>
        <taxon>Lactobacillales</taxon>
        <taxon>Lactobacillaceae</taxon>
        <taxon>Schleiferilactobacillus</taxon>
    </lineage>
</organism>
<evidence type="ECO:0000256" key="5">
    <source>
        <dbReference type="ARBA" id="ARBA00022801"/>
    </source>
</evidence>
<comment type="cofactor">
    <cofactor evidence="1">
        <name>Zn(2+)</name>
        <dbReference type="ChEBI" id="CHEBI:29105"/>
    </cofactor>
</comment>
<dbReference type="Pfam" id="PF01546">
    <property type="entry name" value="Peptidase_M20"/>
    <property type="match status" value="1"/>
</dbReference>
<keyword evidence="7" id="KW-0224">Dipeptidase</keyword>
<dbReference type="SUPFAM" id="SSF53187">
    <property type="entry name" value="Zn-dependent exopeptidases"/>
    <property type="match status" value="1"/>
</dbReference>
<dbReference type="Gene3D" id="3.40.630.10">
    <property type="entry name" value="Zn peptidases"/>
    <property type="match status" value="1"/>
</dbReference>
<dbReference type="AlphaFoldDB" id="A0A0R1XC78"/>
<dbReference type="SUPFAM" id="SSF55031">
    <property type="entry name" value="Bacterial exopeptidase dimerisation domain"/>
    <property type="match status" value="1"/>
</dbReference>
<dbReference type="PROSITE" id="PS00758">
    <property type="entry name" value="ARGE_DAPE_CPG2_1"/>
    <property type="match status" value="1"/>
</dbReference>
<dbReference type="GO" id="GO:0016805">
    <property type="term" value="F:dipeptidase activity"/>
    <property type="evidence" value="ECO:0007669"/>
    <property type="project" value="UniProtKB-KW"/>
</dbReference>
<keyword evidence="6" id="KW-0862">Zinc</keyword>
<evidence type="ECO:0000256" key="6">
    <source>
        <dbReference type="ARBA" id="ARBA00022833"/>
    </source>
</evidence>
<keyword evidence="3" id="KW-0645">Protease</keyword>
<dbReference type="NCBIfam" id="TIGR01887">
    <property type="entry name" value="dipeptidaselike"/>
    <property type="match status" value="1"/>
</dbReference>
<protein>
    <submittedName>
        <fullName evidence="10">Dipeptidase PepV</fullName>
    </submittedName>
</protein>
<dbReference type="InterPro" id="IPR002933">
    <property type="entry name" value="Peptidase_M20"/>
</dbReference>
<dbReference type="GO" id="GO:0008237">
    <property type="term" value="F:metallopeptidase activity"/>
    <property type="evidence" value="ECO:0007669"/>
    <property type="project" value="UniProtKB-KW"/>
</dbReference>
<dbReference type="GO" id="GO:0006526">
    <property type="term" value="P:L-arginine biosynthetic process"/>
    <property type="evidence" value="ECO:0007669"/>
    <property type="project" value="TreeGrafter"/>
</dbReference>
<gene>
    <name evidence="10" type="ORF">FC91_GL002362</name>
</gene>
<dbReference type="InterPro" id="IPR001261">
    <property type="entry name" value="ArgE/DapE_CS"/>
</dbReference>
<evidence type="ECO:0000256" key="8">
    <source>
        <dbReference type="ARBA" id="ARBA00023049"/>
    </source>
</evidence>
<dbReference type="GO" id="GO:0008777">
    <property type="term" value="F:acetylornithine deacetylase activity"/>
    <property type="evidence" value="ECO:0007669"/>
    <property type="project" value="TreeGrafter"/>
</dbReference>
<evidence type="ECO:0000313" key="10">
    <source>
        <dbReference type="EMBL" id="KRM27775.1"/>
    </source>
</evidence>
<evidence type="ECO:0000259" key="9">
    <source>
        <dbReference type="Pfam" id="PF07687"/>
    </source>
</evidence>
<dbReference type="GO" id="GO:0006508">
    <property type="term" value="P:proteolysis"/>
    <property type="evidence" value="ECO:0007669"/>
    <property type="project" value="UniProtKB-KW"/>
</dbReference>
<proteinExistence type="inferred from homology"/>
<dbReference type="InterPro" id="IPR010964">
    <property type="entry name" value="M20A_pepV-rel"/>
</dbReference>
<feature type="domain" description="Peptidase M20 dimerisation" evidence="9">
    <location>
        <begin position="262"/>
        <end position="372"/>
    </location>
</feature>
<sequence>MSKIDWQAEVTKRQDAILADLQTLLKIKSERDTAHKTPDKPLGPGPAKALDAMLTIGRRDGFTTKNVDNVAGRIAYGSGNEILGIFGHLDVVPAGDDWATDPYQPVIKDGRIYARGTADDKGPAIAAYYGLKIVKELGLPVHKQIHYIFGTDEESEWVGIHRYMETEPAPDFGFSPDAEFPIINGEKGIADFTINVLPPKTPQHGDYTLTSFQAGLRTNMVPGRAQAVVSGANPGELQQHFDSFLASHPVDGTITGTGDNQLTLTVTGKVAHASTPDQGINAAVYLAQFLNSQPLAGRGAAYVKVIADYLANDFDGTKLGIAHHDTLMGDLSASADLFLFDAAKQEAMVTVNVRYPQGTTDKRMNQQIVDTIGADVVTSTIVGDPEVPHYVSGDDPLVQTLLQVYTDHTGQPGHEQIIGGGTYGRIIPRGVAFGAELPDTESVMHQANEYMPLAELWLATAIYADAIYRLAQ</sequence>
<evidence type="ECO:0000313" key="11">
    <source>
        <dbReference type="Proteomes" id="UP000050949"/>
    </source>
</evidence>
<dbReference type="InterPro" id="IPR011650">
    <property type="entry name" value="Peptidase_M20_dimer"/>
</dbReference>
<dbReference type="RefSeq" id="WP_035440950.1">
    <property type="nucleotide sequence ID" value="NZ_AUEH01000045.1"/>
</dbReference>
<dbReference type="OrthoDB" id="9761532at2"/>
<dbReference type="eggNOG" id="COG0624">
    <property type="taxonomic scope" value="Bacteria"/>
</dbReference>
<comment type="caution">
    <text evidence="10">The sequence shown here is derived from an EMBL/GenBank/DDBJ whole genome shotgun (WGS) entry which is preliminary data.</text>
</comment>
<comment type="similarity">
    <text evidence="2">Belongs to the peptidase M20A family.</text>
</comment>
<name>A0A0R1XC78_9LACO</name>
<dbReference type="InterPro" id="IPR050072">
    <property type="entry name" value="Peptidase_M20A"/>
</dbReference>
<evidence type="ECO:0000256" key="1">
    <source>
        <dbReference type="ARBA" id="ARBA00001947"/>
    </source>
</evidence>
<evidence type="ECO:0000256" key="7">
    <source>
        <dbReference type="ARBA" id="ARBA00022997"/>
    </source>
</evidence>
<evidence type="ECO:0000256" key="4">
    <source>
        <dbReference type="ARBA" id="ARBA00022723"/>
    </source>
</evidence>
<dbReference type="Proteomes" id="UP000050949">
    <property type="component" value="Unassembled WGS sequence"/>
</dbReference>
<keyword evidence="5" id="KW-0378">Hydrolase</keyword>
<evidence type="ECO:0000256" key="3">
    <source>
        <dbReference type="ARBA" id="ARBA00022670"/>
    </source>
</evidence>
<keyword evidence="8" id="KW-0482">Metalloprotease</keyword>
<dbReference type="EMBL" id="AZFW01000042">
    <property type="protein sequence ID" value="KRM27775.1"/>
    <property type="molecule type" value="Genomic_DNA"/>
</dbReference>
<dbReference type="Gene3D" id="3.30.70.360">
    <property type="match status" value="2"/>
</dbReference>
<keyword evidence="4" id="KW-0479">Metal-binding</keyword>
<dbReference type="GO" id="GO:0008270">
    <property type="term" value="F:zinc ion binding"/>
    <property type="evidence" value="ECO:0007669"/>
    <property type="project" value="InterPro"/>
</dbReference>
<evidence type="ECO:0000256" key="2">
    <source>
        <dbReference type="ARBA" id="ARBA00006247"/>
    </source>
</evidence>
<dbReference type="PATRIC" id="fig|1122147.4.peg.2442"/>
<dbReference type="NCBIfam" id="NF005591">
    <property type="entry name" value="PRK07318.1"/>
    <property type="match status" value="1"/>
</dbReference>
<dbReference type="NCBIfam" id="TIGR01886">
    <property type="entry name" value="dipeptidase"/>
    <property type="match status" value="1"/>
</dbReference>
<dbReference type="CDD" id="cd03888">
    <property type="entry name" value="M20_PepV"/>
    <property type="match status" value="1"/>
</dbReference>
<accession>A0A0R1XC78</accession>
<dbReference type="PANTHER" id="PTHR43808">
    <property type="entry name" value="ACETYLORNITHINE DEACETYLASE"/>
    <property type="match status" value="1"/>
</dbReference>
<dbReference type="InterPro" id="IPR036264">
    <property type="entry name" value="Bact_exopeptidase_dim_dom"/>
</dbReference>